<evidence type="ECO:0000256" key="7">
    <source>
        <dbReference type="ARBA" id="ARBA00023136"/>
    </source>
</evidence>
<keyword evidence="9" id="KW-1185">Reference proteome</keyword>
<dbReference type="InterPro" id="IPR001343">
    <property type="entry name" value="Hemolysn_Ca-bd"/>
</dbReference>
<dbReference type="GO" id="GO:0005509">
    <property type="term" value="F:calcium ion binding"/>
    <property type="evidence" value="ECO:0007669"/>
    <property type="project" value="InterPro"/>
</dbReference>
<keyword evidence="4" id="KW-0800">Toxin</keyword>
<dbReference type="AlphaFoldDB" id="A0A7X0D357"/>
<proteinExistence type="predicted"/>
<protein>
    <submittedName>
        <fullName evidence="8">Ca2+-binding RTX toxin-like protein</fullName>
    </submittedName>
</protein>
<evidence type="ECO:0000313" key="8">
    <source>
        <dbReference type="EMBL" id="MBB6165778.1"/>
    </source>
</evidence>
<dbReference type="InterPro" id="IPR003995">
    <property type="entry name" value="RTX_toxin_determinant-A"/>
</dbReference>
<dbReference type="SUPFAM" id="SSF51120">
    <property type="entry name" value="beta-Roll"/>
    <property type="match status" value="8"/>
</dbReference>
<dbReference type="PROSITE" id="PS00330">
    <property type="entry name" value="HEMOLYSIN_CALCIUM"/>
    <property type="match status" value="10"/>
</dbReference>
<sequence length="1110" mass="108966">MASKIVKTSVKSSVTSSDPAKIAAVASTRPDAIESAPSQAMASTLVEAAALVAPTYTQVLLTTGNDNSNQSADGRYKIQGLAGNDTITVAANSTGGDYLDGGDGIDTLNAANSSDFLDGGSGNDVLNGNGGDDILRGGAGADTLNGGAGIDAADYRNSDAGVTLTLAVDPTKTSRGVGGHANGDTVGGIENVFGSAHDDRLTGNLLSNLLVGGLGSDILRGMDGDDVLIGDDMLDVDMDGTPDDEDADGIPDGVNTTAAGGDDTLDGGFGNDRLFGGGGNDTLIGGFGNDVLYGGLGGDLLNGGDGDDLLDGGDGDDTLIANLGNDIVYGGGGNDFIDASIGDDDIHGGLGDDEIHGGAGNDEIWGDDGNDRIFASSGDDNIDGGDGDDEIEGGDGNDTLLGGAGADILKPGSGTNIVDGGDGIDTIDFSTGAAIGIDLGNHTVSGAATGTSFSNIENVTGSSQNDIIVGDSLANILTGGGGADRLVGQGGFDTADYSRSAAAVTITQTSSPANPTAVGTGLGGDAQGDELILIERIIGSAFADTLTGGDLADTFMGGVGADTITGGGGNDTAEYSSSATGVSIVLNDAGGATVSGGDAEGDLLASIENLIGSGSADILYGNSLVNRLEGGTGNDTFRTGTGGIAASGVYEYVIGGDGVDTIDYSTSTSAVAAIVFNAQSGTLPVSQGGEADGDILLLVENIIGSMFGDQLRGSEVANLLSGLDGNDNLQGLGGADTLIGGAGIDTASYSLSTAGVTVTLADSGNGTGVGGDAQGDLLSTIENLIGSTFDDILIGNSATNRLEGGAGNDTFRTGLGGSVASSVQEVVIGGDGVDTIDYSASTGAVYARLFSSTTGVGFSQGGHADGDVLAQMENAIGSNFNDRLEGTEFANSLSGGLGDDLLIGFAGADTLIGGGGVDMADYTASTAAVNVQLHATATTQAVGGHAEGDLLNGIESVTGSAFNDLLVGSTGANKLISGTGNDTLLGGSGNDILSATGTSAASGQKQLFGDGVNDGGTAGVDQFRIFGGTNFIRDYQTGEDVILNSSLTSNPSLVAIGLSGVSYYAASLTGTTHQTYVIFGATSALTSAQAVASMTTFVQNDLFVDVNLIA</sequence>
<comment type="subcellular location">
    <subcellularLocation>
        <location evidence="1">Membrane</location>
    </subcellularLocation>
    <subcellularLocation>
        <location evidence="2">Secreted</location>
    </subcellularLocation>
</comment>
<evidence type="ECO:0000256" key="4">
    <source>
        <dbReference type="ARBA" id="ARBA00022656"/>
    </source>
</evidence>
<dbReference type="Pfam" id="PF00353">
    <property type="entry name" value="HemolysinCabind"/>
    <property type="match status" value="13"/>
</dbReference>
<dbReference type="GO" id="GO:0090729">
    <property type="term" value="F:toxin activity"/>
    <property type="evidence" value="ECO:0007669"/>
    <property type="project" value="UniProtKB-KW"/>
</dbReference>
<reference evidence="8 9" key="1">
    <citation type="submission" date="2020-08" db="EMBL/GenBank/DDBJ databases">
        <title>Genomic Encyclopedia of Type Strains, Phase IV (KMG-IV): sequencing the most valuable type-strain genomes for metagenomic binning, comparative biology and taxonomic classification.</title>
        <authorList>
            <person name="Goeker M."/>
        </authorList>
    </citation>
    <scope>NUCLEOTIDE SEQUENCE [LARGE SCALE GENOMIC DNA]</scope>
    <source>
        <strain evidence="8 9">DSM 100734</strain>
    </source>
</reference>
<dbReference type="InterPro" id="IPR050557">
    <property type="entry name" value="RTX_toxin/Mannuronan_C5-epim"/>
</dbReference>
<dbReference type="EMBL" id="JACHEG010000011">
    <property type="protein sequence ID" value="MBB6165778.1"/>
    <property type="molecule type" value="Genomic_DNA"/>
</dbReference>
<dbReference type="Gene3D" id="2.150.10.10">
    <property type="entry name" value="Serralysin-like metalloprotease, C-terminal"/>
    <property type="match status" value="12"/>
</dbReference>
<dbReference type="Proteomes" id="UP000547879">
    <property type="component" value="Unassembled WGS sequence"/>
</dbReference>
<evidence type="ECO:0000256" key="2">
    <source>
        <dbReference type="ARBA" id="ARBA00004613"/>
    </source>
</evidence>
<keyword evidence="7" id="KW-0472">Membrane</keyword>
<evidence type="ECO:0000256" key="5">
    <source>
        <dbReference type="ARBA" id="ARBA00022737"/>
    </source>
</evidence>
<organism evidence="8 9">
    <name type="scientific">Rhizobium wenxiniae</name>
    <dbReference type="NCBI Taxonomy" id="1737357"/>
    <lineage>
        <taxon>Bacteria</taxon>
        <taxon>Pseudomonadati</taxon>
        <taxon>Pseudomonadota</taxon>
        <taxon>Alphaproteobacteria</taxon>
        <taxon>Hyphomicrobiales</taxon>
        <taxon>Rhizobiaceae</taxon>
        <taxon>Rhizobium/Agrobacterium group</taxon>
        <taxon>Rhizobium</taxon>
    </lineage>
</organism>
<keyword evidence="5" id="KW-0677">Repeat</keyword>
<evidence type="ECO:0000256" key="6">
    <source>
        <dbReference type="ARBA" id="ARBA00023026"/>
    </source>
</evidence>
<dbReference type="RefSeq" id="WP_183997314.1">
    <property type="nucleotide sequence ID" value="NZ_BMHW01000013.1"/>
</dbReference>
<evidence type="ECO:0000256" key="1">
    <source>
        <dbReference type="ARBA" id="ARBA00004370"/>
    </source>
</evidence>
<dbReference type="GO" id="GO:0016020">
    <property type="term" value="C:membrane"/>
    <property type="evidence" value="ECO:0007669"/>
    <property type="project" value="UniProtKB-SubCell"/>
</dbReference>
<dbReference type="GO" id="GO:0005576">
    <property type="term" value="C:extracellular region"/>
    <property type="evidence" value="ECO:0007669"/>
    <property type="project" value="UniProtKB-SubCell"/>
</dbReference>
<name>A0A7X0D357_9HYPH</name>
<evidence type="ECO:0000313" key="9">
    <source>
        <dbReference type="Proteomes" id="UP000547879"/>
    </source>
</evidence>
<dbReference type="PRINTS" id="PR01488">
    <property type="entry name" value="RTXTOXINA"/>
</dbReference>
<evidence type="ECO:0000256" key="3">
    <source>
        <dbReference type="ARBA" id="ARBA00022525"/>
    </source>
</evidence>
<dbReference type="InterPro" id="IPR011049">
    <property type="entry name" value="Serralysin-like_metalloprot_C"/>
</dbReference>
<comment type="caution">
    <text evidence="8">The sequence shown here is derived from an EMBL/GenBank/DDBJ whole genome shotgun (WGS) entry which is preliminary data.</text>
</comment>
<dbReference type="InterPro" id="IPR018511">
    <property type="entry name" value="Hemolysin-typ_Ca-bd_CS"/>
</dbReference>
<dbReference type="PANTHER" id="PTHR38340">
    <property type="entry name" value="S-LAYER PROTEIN"/>
    <property type="match status" value="1"/>
</dbReference>
<gene>
    <name evidence="8" type="ORF">HNQ72_005626</name>
</gene>
<dbReference type="PANTHER" id="PTHR38340:SF1">
    <property type="entry name" value="S-LAYER PROTEIN"/>
    <property type="match status" value="1"/>
</dbReference>
<keyword evidence="6" id="KW-0843">Virulence</keyword>
<dbReference type="PRINTS" id="PR00313">
    <property type="entry name" value="CABNDNGRPT"/>
</dbReference>
<keyword evidence="3" id="KW-0964">Secreted</keyword>
<accession>A0A7X0D357</accession>